<dbReference type="InterPro" id="IPR011010">
    <property type="entry name" value="DNA_brk_join_enz"/>
</dbReference>
<protein>
    <submittedName>
        <fullName evidence="6">DUF4102 domain-containing protein</fullName>
    </submittedName>
</protein>
<sequence>MPTAAESQSVRDVTKQTRLSAQTVEAMRPAPTRTRIEHRDTGCPGLRLRVSQHGAKTWSVVYRVRGTGADGSSKGDPRRASLGAYPHIKLDKARALAREAMDAADEGRDWAGERKAAAETAKALEATGGRDPNCVEVLAGQFVERHAKRKVKEWRNVERWLQNVVVPEWRERPIQSIRRADVQALLDKVVRERTPAAALEVRKHLSAMFNWVVDRDEHGLTASPMFGLKRPERYVPRDNKLTRAELRRVWDAAGDLGYPFREMFRLLILTGQRRSEVAELQVGWLFERQDCGRGVRVPAAAYKTGKTHEYPLSAPAAAIVKGLPRHKAGPYLLSGMHSKSPPGKAPVSGFSKAKDRLDRAIAKRAEKAREEGVELPPMPTFTVHDIRRSVATGMAEIGVSVEHIERVLGHELGGVAGTYNVHDYFAEKLAALELWGRQWS</sequence>
<keyword evidence="4" id="KW-0233">DNA recombination</keyword>
<evidence type="ECO:0000313" key="7">
    <source>
        <dbReference type="Proteomes" id="UP000266693"/>
    </source>
</evidence>
<dbReference type="Pfam" id="PF13356">
    <property type="entry name" value="Arm-DNA-bind_3"/>
    <property type="match status" value="1"/>
</dbReference>
<dbReference type="OrthoDB" id="7615137at2"/>
<proteinExistence type="inferred from homology"/>
<dbReference type="SUPFAM" id="SSF56349">
    <property type="entry name" value="DNA breaking-rejoining enzymes"/>
    <property type="match status" value="1"/>
</dbReference>
<dbReference type="Proteomes" id="UP000266693">
    <property type="component" value="Unassembled WGS sequence"/>
</dbReference>
<dbReference type="EMBL" id="QWLV01000003">
    <property type="protein sequence ID" value="RHW17661.1"/>
    <property type="molecule type" value="Genomic_DNA"/>
</dbReference>
<dbReference type="Gene3D" id="3.30.160.390">
    <property type="entry name" value="Integrase, DNA-binding domain"/>
    <property type="match status" value="1"/>
</dbReference>
<dbReference type="InterPro" id="IPR002104">
    <property type="entry name" value="Integrase_catalytic"/>
</dbReference>
<keyword evidence="2" id="KW-0229">DNA integration</keyword>
<organism evidence="6 7">
    <name type="scientific">Sphingomonas gilva</name>
    <dbReference type="NCBI Taxonomy" id="2305907"/>
    <lineage>
        <taxon>Bacteria</taxon>
        <taxon>Pseudomonadati</taxon>
        <taxon>Pseudomonadota</taxon>
        <taxon>Alphaproteobacteria</taxon>
        <taxon>Sphingomonadales</taxon>
        <taxon>Sphingomonadaceae</taxon>
        <taxon>Sphingomonas</taxon>
    </lineage>
</organism>
<dbReference type="InterPro" id="IPR025166">
    <property type="entry name" value="Integrase_DNA_bind_dom"/>
</dbReference>
<dbReference type="GO" id="GO:0003677">
    <property type="term" value="F:DNA binding"/>
    <property type="evidence" value="ECO:0007669"/>
    <property type="project" value="UniProtKB-KW"/>
</dbReference>
<dbReference type="InterPro" id="IPR013762">
    <property type="entry name" value="Integrase-like_cat_sf"/>
</dbReference>
<dbReference type="InterPro" id="IPR053876">
    <property type="entry name" value="Phage_int_M"/>
</dbReference>
<dbReference type="RefSeq" id="WP_118863927.1">
    <property type="nucleotide sequence ID" value="NZ_QWLV01000003.1"/>
</dbReference>
<comment type="caution">
    <text evidence="6">The sequence shown here is derived from an EMBL/GenBank/DDBJ whole genome shotgun (WGS) entry which is preliminary data.</text>
</comment>
<dbReference type="InterPro" id="IPR038488">
    <property type="entry name" value="Integrase_DNA-bd_sf"/>
</dbReference>
<evidence type="ECO:0000256" key="4">
    <source>
        <dbReference type="ARBA" id="ARBA00023172"/>
    </source>
</evidence>
<keyword evidence="7" id="KW-1185">Reference proteome</keyword>
<keyword evidence="3" id="KW-0238">DNA-binding</keyword>
<comment type="similarity">
    <text evidence="1">Belongs to the 'phage' integrase family.</text>
</comment>
<reference evidence="6 7" key="1">
    <citation type="submission" date="2018-08" db="EMBL/GenBank/DDBJ databases">
        <title>The multiple taxonomic identification of Sphingomonas gilva.</title>
        <authorList>
            <person name="Zhu D."/>
            <person name="Zheng S."/>
        </authorList>
    </citation>
    <scope>NUCLEOTIDE SEQUENCE [LARGE SCALE GENOMIC DNA]</scope>
    <source>
        <strain evidence="6 7">ZDH117</strain>
    </source>
</reference>
<dbReference type="Pfam" id="PF00589">
    <property type="entry name" value="Phage_integrase"/>
    <property type="match status" value="1"/>
</dbReference>
<dbReference type="PANTHER" id="PTHR30629">
    <property type="entry name" value="PROPHAGE INTEGRASE"/>
    <property type="match status" value="1"/>
</dbReference>
<dbReference type="Pfam" id="PF22022">
    <property type="entry name" value="Phage_int_M"/>
    <property type="match status" value="1"/>
</dbReference>
<dbReference type="InterPro" id="IPR050808">
    <property type="entry name" value="Phage_Integrase"/>
</dbReference>
<gene>
    <name evidence="6" type="ORF">D1610_09470</name>
</gene>
<evidence type="ECO:0000259" key="5">
    <source>
        <dbReference type="PROSITE" id="PS51898"/>
    </source>
</evidence>
<dbReference type="PANTHER" id="PTHR30629:SF2">
    <property type="entry name" value="PROPHAGE INTEGRASE INTS-RELATED"/>
    <property type="match status" value="1"/>
</dbReference>
<evidence type="ECO:0000256" key="2">
    <source>
        <dbReference type="ARBA" id="ARBA00022908"/>
    </source>
</evidence>
<dbReference type="GO" id="GO:0015074">
    <property type="term" value="P:DNA integration"/>
    <property type="evidence" value="ECO:0007669"/>
    <property type="project" value="UniProtKB-KW"/>
</dbReference>
<name>A0A396RVG4_9SPHN</name>
<dbReference type="Gene3D" id="1.10.150.130">
    <property type="match status" value="1"/>
</dbReference>
<feature type="domain" description="Tyr recombinase" evidence="5">
    <location>
        <begin position="236"/>
        <end position="433"/>
    </location>
</feature>
<dbReference type="Gene3D" id="1.10.443.10">
    <property type="entry name" value="Intergrase catalytic core"/>
    <property type="match status" value="1"/>
</dbReference>
<accession>A0A396RVG4</accession>
<evidence type="ECO:0000256" key="3">
    <source>
        <dbReference type="ARBA" id="ARBA00023125"/>
    </source>
</evidence>
<dbReference type="PROSITE" id="PS51898">
    <property type="entry name" value="TYR_RECOMBINASE"/>
    <property type="match status" value="1"/>
</dbReference>
<evidence type="ECO:0000256" key="1">
    <source>
        <dbReference type="ARBA" id="ARBA00008857"/>
    </source>
</evidence>
<dbReference type="InterPro" id="IPR010998">
    <property type="entry name" value="Integrase_recombinase_N"/>
</dbReference>
<evidence type="ECO:0000313" key="6">
    <source>
        <dbReference type="EMBL" id="RHW17661.1"/>
    </source>
</evidence>
<dbReference type="GO" id="GO:0006310">
    <property type="term" value="P:DNA recombination"/>
    <property type="evidence" value="ECO:0007669"/>
    <property type="project" value="UniProtKB-KW"/>
</dbReference>
<dbReference type="AlphaFoldDB" id="A0A396RVG4"/>